<keyword evidence="4" id="KW-1185">Reference proteome</keyword>
<dbReference type="InterPro" id="IPR042100">
    <property type="entry name" value="Bug_dom1"/>
</dbReference>
<sequence length="376" mass="38853">MGPGLRGGGHHHLDRGGGRGRHRPRLRGEGPPGCGACPYLGRADERLAPPRRAAGARLVDRRAVLAAGLAAPFAARAQAWPDRPVRIVVPYAPGGPTDILARSLAAALGEAWRQPVVVENRPGAGSAIGTEVVARAPSDGTTLLFAATAHVMNPALMPHLPFDAVRDFTAILNCAFHPMLLVVHPSTGISGLPGFIAAARARPGGLTMGSAGVGNASHLAMALFASVAGIELTHVPFSGAAPAQAAVLSGQVQGGFFNSTVAVPQIRDGRLRGIATADAKRWREVPDLPTLAELGYPGAEAGSWYGVLAPARLPPPLVARLHADILAAMRQPAVRERVIAAGLDPLETGPAEFQAQLAAEVGKWDRVVKAAGIKPD</sequence>
<dbReference type="Gene3D" id="3.40.190.10">
    <property type="entry name" value="Periplasmic binding protein-like II"/>
    <property type="match status" value="1"/>
</dbReference>
<dbReference type="OrthoDB" id="9780943at2"/>
<dbReference type="CDD" id="cd13578">
    <property type="entry name" value="PBP2_Bug27"/>
    <property type="match status" value="1"/>
</dbReference>
<dbReference type="InterPro" id="IPR005064">
    <property type="entry name" value="BUG"/>
</dbReference>
<evidence type="ECO:0000313" key="3">
    <source>
        <dbReference type="EMBL" id="TDH61136.1"/>
    </source>
</evidence>
<dbReference type="Pfam" id="PF03401">
    <property type="entry name" value="TctC"/>
    <property type="match status" value="1"/>
</dbReference>
<dbReference type="Proteomes" id="UP000295096">
    <property type="component" value="Unassembled WGS sequence"/>
</dbReference>
<dbReference type="Gene3D" id="3.40.190.150">
    <property type="entry name" value="Bordetella uptake gene, domain 1"/>
    <property type="match status" value="1"/>
</dbReference>
<reference evidence="3 4" key="1">
    <citation type="journal article" date="2016" name="J. Microbiol.">
        <title>Dankookia rubra gen. nov., sp. nov., an alphaproteobacterium isolated from sediment of a shallow stream.</title>
        <authorList>
            <person name="Kim W.H."/>
            <person name="Kim D.H."/>
            <person name="Kang K."/>
            <person name="Ahn T.Y."/>
        </authorList>
    </citation>
    <scope>NUCLEOTIDE SEQUENCE [LARGE SCALE GENOMIC DNA]</scope>
    <source>
        <strain evidence="3 4">JCM30602</strain>
    </source>
</reference>
<name>A0A4R5QDU6_9PROT</name>
<comment type="similarity">
    <text evidence="1">Belongs to the UPF0065 (bug) family.</text>
</comment>
<feature type="region of interest" description="Disordered" evidence="2">
    <location>
        <begin position="1"/>
        <end position="32"/>
    </location>
</feature>
<dbReference type="EMBL" id="SMSJ01000026">
    <property type="protein sequence ID" value="TDH61136.1"/>
    <property type="molecule type" value="Genomic_DNA"/>
</dbReference>
<evidence type="ECO:0000256" key="2">
    <source>
        <dbReference type="SAM" id="MobiDB-lite"/>
    </source>
</evidence>
<gene>
    <name evidence="3" type="ORF">E2C06_18390</name>
</gene>
<dbReference type="PANTHER" id="PTHR42928">
    <property type="entry name" value="TRICARBOXYLATE-BINDING PROTEIN"/>
    <property type="match status" value="1"/>
</dbReference>
<dbReference type="SUPFAM" id="SSF53850">
    <property type="entry name" value="Periplasmic binding protein-like II"/>
    <property type="match status" value="1"/>
</dbReference>
<dbReference type="AlphaFoldDB" id="A0A4R5QDU6"/>
<dbReference type="PANTHER" id="PTHR42928:SF5">
    <property type="entry name" value="BLR1237 PROTEIN"/>
    <property type="match status" value="1"/>
</dbReference>
<proteinExistence type="inferred from homology"/>
<protein>
    <submittedName>
        <fullName evidence="3">Tripartite tricarboxylate transporter substrate binding protein</fullName>
    </submittedName>
</protein>
<evidence type="ECO:0000313" key="4">
    <source>
        <dbReference type="Proteomes" id="UP000295096"/>
    </source>
</evidence>
<accession>A0A4R5QDU6</accession>
<evidence type="ECO:0000256" key="1">
    <source>
        <dbReference type="ARBA" id="ARBA00006987"/>
    </source>
</evidence>
<comment type="caution">
    <text evidence="3">The sequence shown here is derived from an EMBL/GenBank/DDBJ whole genome shotgun (WGS) entry which is preliminary data.</text>
</comment>
<organism evidence="3 4">
    <name type="scientific">Dankookia rubra</name>
    <dbReference type="NCBI Taxonomy" id="1442381"/>
    <lineage>
        <taxon>Bacteria</taxon>
        <taxon>Pseudomonadati</taxon>
        <taxon>Pseudomonadota</taxon>
        <taxon>Alphaproteobacteria</taxon>
        <taxon>Acetobacterales</taxon>
        <taxon>Roseomonadaceae</taxon>
        <taxon>Dankookia</taxon>
    </lineage>
</organism>
<feature type="compositionally biased region" description="Basic residues" evidence="2">
    <location>
        <begin position="8"/>
        <end position="25"/>
    </location>
</feature>
<dbReference type="PIRSF" id="PIRSF017082">
    <property type="entry name" value="YflP"/>
    <property type="match status" value="1"/>
</dbReference>